<dbReference type="RefSeq" id="WP_168621376.1">
    <property type="nucleotide sequence ID" value="NZ_JAAZQQ010000001.1"/>
</dbReference>
<dbReference type="AlphaFoldDB" id="A0A7X6JXE2"/>
<name>A0A7X6JXE2_9RHOB</name>
<dbReference type="InterPro" id="IPR036844">
    <property type="entry name" value="Hint_dom_sf"/>
</dbReference>
<gene>
    <name evidence="2" type="ORF">HCU73_00070</name>
</gene>
<proteinExistence type="predicted"/>
<dbReference type="EMBL" id="JAAZQQ010000001">
    <property type="protein sequence ID" value="NKX42970.1"/>
    <property type="molecule type" value="Genomic_DNA"/>
</dbReference>
<evidence type="ECO:0000313" key="2">
    <source>
        <dbReference type="EMBL" id="NKX42970.1"/>
    </source>
</evidence>
<accession>A0A7X6JXE2</accession>
<dbReference type="Proteomes" id="UP000526408">
    <property type="component" value="Unassembled WGS sequence"/>
</dbReference>
<dbReference type="InterPro" id="IPR006141">
    <property type="entry name" value="Intein_N"/>
</dbReference>
<protein>
    <submittedName>
        <fullName evidence="2">Hint domain-containing protein</fullName>
    </submittedName>
</protein>
<sequence>MPAQNLGESTLVFDSANLGAATTVSLDGGTTFTSFSVLDAGLVSPKSNNNFFKDFDEFSADDPPFFAVIEVGTVQYIFFTDSPTSAGRLSGNIFLDGGLVICFEASTEIMTDQGARAVSDLKPGDRVLTRDHGWSTVRWAGQRTVAATEALAPVTIHADAFGPGRPSVDIRVSPWHRILVADAMAELLFGVSEALAPALWLVNDRTITRDRSARFVTYAHILCDDHEIVYTSGLMSETLHPGHVALGTLSAQQRAEIEAIFPELFADGIPAGASLARRSLTGKETRVLQRTGR</sequence>
<dbReference type="Pfam" id="PF13403">
    <property type="entry name" value="Hint_2"/>
    <property type="match status" value="1"/>
</dbReference>
<dbReference type="SUPFAM" id="SSF51294">
    <property type="entry name" value="Hedgehog/intein (Hint) domain"/>
    <property type="match status" value="1"/>
</dbReference>
<keyword evidence="3" id="KW-1185">Reference proteome</keyword>
<evidence type="ECO:0000259" key="1">
    <source>
        <dbReference type="Pfam" id="PF13403"/>
    </source>
</evidence>
<organism evidence="2 3">
    <name type="scientific">Roseicyclus persicicus</name>
    <dbReference type="NCBI Taxonomy" id="2650661"/>
    <lineage>
        <taxon>Bacteria</taxon>
        <taxon>Pseudomonadati</taxon>
        <taxon>Pseudomonadota</taxon>
        <taxon>Alphaproteobacteria</taxon>
        <taxon>Rhodobacterales</taxon>
        <taxon>Roseobacteraceae</taxon>
        <taxon>Roseicyclus</taxon>
    </lineage>
</organism>
<reference evidence="2 3" key="1">
    <citation type="submission" date="2020-04" db="EMBL/GenBank/DDBJ databases">
        <authorList>
            <person name="Yoon J."/>
        </authorList>
    </citation>
    <scope>NUCLEOTIDE SEQUENCE [LARGE SCALE GENOMIC DNA]</scope>
    <source>
        <strain evidence="2 3">KMU-115</strain>
    </source>
</reference>
<feature type="domain" description="Hedgehog/Intein (Hint)" evidence="1">
    <location>
        <begin position="101"/>
        <end position="243"/>
    </location>
</feature>
<dbReference type="InterPro" id="IPR028992">
    <property type="entry name" value="Hedgehog/Intein_dom"/>
</dbReference>
<dbReference type="PROSITE" id="PS50817">
    <property type="entry name" value="INTEIN_N_TER"/>
    <property type="match status" value="1"/>
</dbReference>
<dbReference type="Gene3D" id="2.170.16.10">
    <property type="entry name" value="Hedgehog/Intein (Hint) domain"/>
    <property type="match status" value="1"/>
</dbReference>
<comment type="caution">
    <text evidence="2">The sequence shown here is derived from an EMBL/GenBank/DDBJ whole genome shotgun (WGS) entry which is preliminary data.</text>
</comment>
<evidence type="ECO:0000313" key="3">
    <source>
        <dbReference type="Proteomes" id="UP000526408"/>
    </source>
</evidence>
<dbReference type="GO" id="GO:0016539">
    <property type="term" value="P:intein-mediated protein splicing"/>
    <property type="evidence" value="ECO:0007669"/>
    <property type="project" value="InterPro"/>
</dbReference>